<feature type="region of interest" description="Disordered" evidence="1">
    <location>
        <begin position="1286"/>
        <end position="1321"/>
    </location>
</feature>
<organism evidence="3">
    <name type="scientific">Cladocopium goreaui</name>
    <dbReference type="NCBI Taxonomy" id="2562237"/>
    <lineage>
        <taxon>Eukaryota</taxon>
        <taxon>Sar</taxon>
        <taxon>Alveolata</taxon>
        <taxon>Dinophyceae</taxon>
        <taxon>Suessiales</taxon>
        <taxon>Symbiodiniaceae</taxon>
        <taxon>Cladocopium</taxon>
    </lineage>
</organism>
<dbReference type="SMART" id="SM00642">
    <property type="entry name" value="Aamy"/>
    <property type="match status" value="1"/>
</dbReference>
<reference evidence="3" key="1">
    <citation type="submission" date="2022-10" db="EMBL/GenBank/DDBJ databases">
        <authorList>
            <person name="Chen Y."/>
            <person name="Dougan E. K."/>
            <person name="Chan C."/>
            <person name="Rhodes N."/>
            <person name="Thang M."/>
        </authorList>
    </citation>
    <scope>NUCLEOTIDE SEQUENCE</scope>
</reference>
<feature type="region of interest" description="Disordered" evidence="1">
    <location>
        <begin position="1901"/>
        <end position="1925"/>
    </location>
</feature>
<dbReference type="EMBL" id="CAMXCT020006833">
    <property type="protein sequence ID" value="CAL1174150.1"/>
    <property type="molecule type" value="Genomic_DNA"/>
</dbReference>
<dbReference type="Gene3D" id="3.60.10.10">
    <property type="entry name" value="Endonuclease/exonuclease/phosphatase"/>
    <property type="match status" value="1"/>
</dbReference>
<dbReference type="InterPro" id="IPR002156">
    <property type="entry name" value="RNaseH_domain"/>
</dbReference>
<accession>A0A9P1GTJ7</accession>
<dbReference type="GO" id="GO:0016757">
    <property type="term" value="F:glycosyltransferase activity"/>
    <property type="evidence" value="ECO:0007669"/>
    <property type="project" value="InterPro"/>
</dbReference>
<feature type="domain" description="RNase H type-1" evidence="2">
    <location>
        <begin position="3680"/>
        <end position="3843"/>
    </location>
</feature>
<dbReference type="Pfam" id="PF05704">
    <property type="entry name" value="Caps_synth"/>
    <property type="match status" value="1"/>
</dbReference>
<dbReference type="InterPro" id="IPR043502">
    <property type="entry name" value="DNA/RNA_pol_sf"/>
</dbReference>
<dbReference type="EMBL" id="CAMXCT030006833">
    <property type="protein sequence ID" value="CAL4808087.1"/>
    <property type="molecule type" value="Genomic_DNA"/>
</dbReference>
<evidence type="ECO:0000313" key="5">
    <source>
        <dbReference type="Proteomes" id="UP001152797"/>
    </source>
</evidence>
<dbReference type="SUPFAM" id="SSF53098">
    <property type="entry name" value="Ribonuclease H-like"/>
    <property type="match status" value="1"/>
</dbReference>
<dbReference type="InterPro" id="IPR006047">
    <property type="entry name" value="GH13_cat_dom"/>
</dbReference>
<dbReference type="SUPFAM" id="SSF53448">
    <property type="entry name" value="Nucleotide-diphospho-sugar transferases"/>
    <property type="match status" value="1"/>
</dbReference>
<evidence type="ECO:0000313" key="4">
    <source>
        <dbReference type="EMBL" id="CAL4808087.1"/>
    </source>
</evidence>
<feature type="region of interest" description="Disordered" evidence="1">
    <location>
        <begin position="2327"/>
        <end position="2357"/>
    </location>
</feature>
<keyword evidence="4" id="KW-0808">Transferase</keyword>
<dbReference type="Gene3D" id="3.30.420.10">
    <property type="entry name" value="Ribonuclease H-like superfamily/Ribonuclease H"/>
    <property type="match status" value="1"/>
</dbReference>
<dbReference type="EMBL" id="CAMXCT010006833">
    <property type="protein sequence ID" value="CAI4020775.1"/>
    <property type="molecule type" value="Genomic_DNA"/>
</dbReference>
<evidence type="ECO:0000259" key="2">
    <source>
        <dbReference type="PROSITE" id="PS50879"/>
    </source>
</evidence>
<dbReference type="SUPFAM" id="SSF56219">
    <property type="entry name" value="DNase I-like"/>
    <property type="match status" value="1"/>
</dbReference>
<dbReference type="Gene3D" id="3.20.20.80">
    <property type="entry name" value="Glycosidases"/>
    <property type="match status" value="2"/>
</dbReference>
<dbReference type="GO" id="GO:0004523">
    <property type="term" value="F:RNA-DNA hybrid ribonuclease activity"/>
    <property type="evidence" value="ECO:0007669"/>
    <property type="project" value="InterPro"/>
</dbReference>
<dbReference type="OrthoDB" id="409543at2759"/>
<dbReference type="InterPro" id="IPR012337">
    <property type="entry name" value="RNaseH-like_sf"/>
</dbReference>
<comment type="caution">
    <text evidence="3">The sequence shown here is derived from an EMBL/GenBank/DDBJ whole genome shotgun (WGS) entry which is preliminary data.</text>
</comment>
<dbReference type="GO" id="GO:0005975">
    <property type="term" value="P:carbohydrate metabolic process"/>
    <property type="evidence" value="ECO:0007669"/>
    <property type="project" value="InterPro"/>
</dbReference>
<evidence type="ECO:0000256" key="1">
    <source>
        <dbReference type="SAM" id="MobiDB-lite"/>
    </source>
</evidence>
<dbReference type="InterPro" id="IPR017853">
    <property type="entry name" value="GH"/>
</dbReference>
<dbReference type="GO" id="GO:0032259">
    <property type="term" value="P:methylation"/>
    <property type="evidence" value="ECO:0007669"/>
    <property type="project" value="UniProtKB-KW"/>
</dbReference>
<gene>
    <name evidence="3" type="ORF">C1SCF055_LOCUS45160</name>
</gene>
<keyword evidence="5" id="KW-1185">Reference proteome</keyword>
<dbReference type="PANTHER" id="PTHR10357">
    <property type="entry name" value="ALPHA-AMYLASE FAMILY MEMBER"/>
    <property type="match status" value="1"/>
</dbReference>
<proteinExistence type="predicted"/>
<dbReference type="Proteomes" id="UP001152797">
    <property type="component" value="Unassembled WGS sequence"/>
</dbReference>
<dbReference type="SUPFAM" id="SSF56672">
    <property type="entry name" value="DNA/RNA polymerases"/>
    <property type="match status" value="1"/>
</dbReference>
<dbReference type="InterPro" id="IPR036691">
    <property type="entry name" value="Endo/exonu/phosph_ase_sf"/>
</dbReference>
<dbReference type="InterPro" id="IPR029044">
    <property type="entry name" value="Nucleotide-diphossugar_trans"/>
</dbReference>
<evidence type="ECO:0000313" key="3">
    <source>
        <dbReference type="EMBL" id="CAI4020775.1"/>
    </source>
</evidence>
<name>A0A9P1GTJ7_9DINO</name>
<dbReference type="SUPFAM" id="SSF51445">
    <property type="entry name" value="(Trans)glycosidases"/>
    <property type="match status" value="1"/>
</dbReference>
<dbReference type="Pfam" id="PF00128">
    <property type="entry name" value="Alpha-amylase"/>
    <property type="match status" value="1"/>
</dbReference>
<reference evidence="4 5" key="2">
    <citation type="submission" date="2024-05" db="EMBL/GenBank/DDBJ databases">
        <authorList>
            <person name="Chen Y."/>
            <person name="Shah S."/>
            <person name="Dougan E. K."/>
            <person name="Thang M."/>
            <person name="Chan C."/>
        </authorList>
    </citation>
    <scope>NUCLEOTIDE SEQUENCE [LARGE SCALE GENOMIC DNA]</scope>
</reference>
<dbReference type="Gene3D" id="3.90.550.20">
    <property type="match status" value="1"/>
</dbReference>
<keyword evidence="4" id="KW-0489">Methyltransferase</keyword>
<dbReference type="InterPro" id="IPR036397">
    <property type="entry name" value="RNaseH_sf"/>
</dbReference>
<dbReference type="PROSITE" id="PS50879">
    <property type="entry name" value="RNASE_H_1"/>
    <property type="match status" value="1"/>
</dbReference>
<dbReference type="InterPro" id="IPR008441">
    <property type="entry name" value="AfumC-like_glycosyl_Trfase"/>
</dbReference>
<dbReference type="GO" id="GO:0008168">
    <property type="term" value="F:methyltransferase activity"/>
    <property type="evidence" value="ECO:0007669"/>
    <property type="project" value="UniProtKB-KW"/>
</dbReference>
<feature type="region of interest" description="Disordered" evidence="1">
    <location>
        <begin position="2769"/>
        <end position="2790"/>
    </location>
</feature>
<protein>
    <submittedName>
        <fullName evidence="4">Modification methylase HgiCII</fullName>
    </submittedName>
</protein>
<feature type="compositionally biased region" description="Basic and acidic residues" evidence="1">
    <location>
        <begin position="1298"/>
        <end position="1315"/>
    </location>
</feature>
<dbReference type="GO" id="GO:0003676">
    <property type="term" value="F:nucleic acid binding"/>
    <property type="evidence" value="ECO:0007669"/>
    <property type="project" value="InterPro"/>
</dbReference>
<sequence length="4164" mass="464628">MWIFPLLALALAERDGSSLLQRVELLSQSATFSSPQFQALLPVMDATLKPIEEAGMPLEMCKRMAAAVSKSHGTITRKALIHTGFLSKERYGGRFALPDDWVETSRKLRLLPLSFLATQNLKNTKMIFWANADPSHPSLQEIFAPLRNYSDFIELRRFDPNSEMAKIAAKFAPKGEAVTLTARLLKIFKSLSQITSKSDIMRTVLLYNYGGLWMDSDVLMIRDLAPLLEEDWVTLLQAKWVNQAIISVSKPGSPFITAYLKKILEAGIQQRWGFYGPWTVTPMAKEMEKHVANRTFHILPRCFFEGGFPGETALLEDDENSTLWNDFFIQNLDMTLLQDVKHLNYVDPSFTGHTAFGYHWHNRWNFSIVNGSLADRAEKLYCNSAEFSFEGDMVSIDRTVVIWNMPPTVCWNVNLEERHEPEKYRGAWANHSYFPSPQDWRSLSIYQLITDRFADGDPRNNELFASGFDVRDMTYRHGGDFVGVTERLPYIKGLGCRGIWISPVFQNGYNSYHQYSQLDFTLLDQRLGSKAELRQLTERAHQLGLYVIVDVVMNHMSNEFFFEGHRKNRAPWRFHETEGGLREYLLRPRKSVDELHWTPAGRQPYMDFWYNNTWDPDAKYPGTVYGQHGEAREDEGRGTYSSSDFHHNGDLQDYYDPFQIHYGKLYGTMDDLRLEHRRVQAKYIAMTNALISSCDVDGFRVDTPMQVPLVFYKAWVPAVKAHAKSLGKKSFGIFGEFYVTPERYATMTGRGRDHAMYGTNQYIDGPPTMNGGIVYSYYWYMFTAFVYGKPQYADGFALAYEEESNMLDTYDQASGQRRYSMWNFCNNHDNWRMQSMTSTQHFFVCLVIITFWPGIPLHYAGDEQFVVAMVEYAPCIRALVGGERISCGRLTYSLLNVRVARPMPRPLLVADEAYHVSLTQLWETAEVVWIQGPLSQQRLQQRGLFGVVVKSAPDQLGHCRYRHIHPNECGILVGQDPTIDFGDNPLLTLSAAGQIASPLQAAWIGAHVIGHFEELQRGIRQFSPIDHLHALRTLLIAKSQAIWPYPDYVRAHEHGDDICRWAPFVLDRIDAILMSDQWDFLMSEHCLAGVLRQLQESPPQPCDDRIPFGSMQVDADGRLETISVASEEPEPEIATAHEEPPIFHVVQVPPDCAAVLYPPDVAIAHVRIAPGTTVRQLLEAEGQLHGFDWTAVTVFKSDGSLWAMHDVIVPGQLAQFCVVPGPVPAPGHGKSISSEGFPGILGQGPMQAGSERVSDTHDAGHQVCLYVPRSVSSILGPLPPAMSSSVLSPAEMSTIGSGDHREVCQSDASEPRDGNKVSPGECGLLPFKLPTEVSRLLPEGPFMTPQEQQIEIAMHPEKAKDALPAPEHDDGVPVSHATDAGECRGSGHGSVSDPIPCQLPVEGSPLAGRPKEHALQDWGHGLVFACVHAGPATQVTSARHVHVKDEYDGECGPLPCLMPTDAAQRLNTGGPDGGVIDLLMPPLTGRGIFSEGWPVPMTSGPRASTMPQGNTRVDSVQRAHDHCQAQCRSYLPGELTHTTEDAQLVIGECGPLPFKLPTFSTLDVRCVDGLGTCPGDINFGGQNFQGGATFVDRPLFSWPTDEFLTGRPVSGVPDGGVQTLLAQKMSVTERSMLLEIQGYQWADDEIRWYLDHLLSRLQRSPNGTRANRKWTKIDPLVFADWIVHGGTRCAAWVLSHCLLPEAVITVAHVQHHWIPIVIVIGQGDLHFHTWDHPASDHTSLEQVFTQIAGAMNLPGFVHVQWPRVVEVEGCCGSLAVAFLAHFMFDCPLPSNHAEVLTHHARLRAQFLAALQHRTEWIQPSLWASGLANQAEQELAPVLIDHGVPQEHAGTRAEAAVRAIGAQQVLDALGSRIPWKQLKTLGNQSKFQFLLPAELQSKVASAAGKGAIGRPKGGKKSKKTPPELTPVSLDPAKFAISAGVFQSNSQPLHQKPLKAVGPATEGVVIVTQAEAAPYLAQGKTVSNLPLALLVLQSTMAEVTTTLPHQAVTVPCHCVVNQEPMLIDMIMVQIGSGMVEKTQASRKIHIDTVEVGTLRITVFPDEIEGTWDHLTQGPMKYVVHHFPLLRMCREPGCQCPHWHNHEKIDTKDALVDVWRRQYLRNGYKPEPPSSATMFAVSIRVPSCLVLPLLKLSGSAGIYVEPRSLDSRTVHEDYAIVWLTRLQPAALNHLCQTNPTAIGLARVGDRVGLRTLATHASELSKAVRPDAVYLPAGPKQQFLAGPFPFGTDRGSLTKALQQIDWEARPLQPLASIDNKGAMWLIQANEDPPASLLSMGHGDVMISKHKGPRDAKESKARPVATQATIALCNTQTSHATPPDPWSTADPWGGYAPSSTGQTDASDGLKQLEAKIQQAVLASMPASSNQMEVDDVPDRVQMLEQQMSNMMQKHAQLEATVTDHAARHTAQLGSVQHQLQTQGAELRGHIESQQQNLQALFESQMSQIRPRSKVTPRDFCIGCFNPSGLAGKAQVINQYLSHGDLWSIAETHLTTKSVSSFRRGLRVTQSPYRYLITGHPVPVRAHSQTSGGWKGVAALSKHPTRALPVAWDPDISASSRVLVTSTLLHDMWVTMGTMYGESAGTWHPQYLHHNDQLLHAVATQVCLYSTGLRVVAGDFNLKEHDVAAFQILESAGFRDIQSIASDRWGHQIQNTCKCSTRVDFMYISPELQTLLMSVEIDDTTWPDHSVLQARFRGSVHDIPRFVWKQPQELSWPQFAFDPIEPVASGHATRRYAAFWHEVESAADAASKVPIPQASRGRAQTMAPQKVVGQTHAPMKAPRAGDLAPNFTGMSVQHAHWYKQARRLQAYVRFVRSRKPEADPCHAANVWNAITRAKGFDPGFSEWWLTTEHSVHGAPAECPRVPPNHIVAEAMYASFVLAFRHLEKKLHATSRATAKAKRLASPQLIFQDIRGIGLDSVDLLTQPLQSKICYVDDDTQCLHLDTACQWDLTKPIFVNGQPLNIVHCEDKWVWVDQPVPDACGSLCTQVRMVGAIEELFAEFQSTWTARWQRHLNVPLSQWHDILAFAKRHARPVPCQSPSLNLPRLKHEIKRKKAKTSKGLDGVTLSDFRAMPDGVLQSMCSFYALAEATGEWPAQLTAGRVVSLAKTTQPRTAADFRPITVLSVGYRLWSSYHSRNIIAALDEWLPPGLHGSRVGSHASQVWHSMLMTIEESHDCGIPLSGVVGDIVKAFNCLSRPVIFELAGMMRLPMHVLTAWAGCTMQMARYFEVRQNFSPATMSVTGFAEGDGLSVLAMILLDCVLHWWMDELSPHCTTLSFVDDWQLLVKDPQFVKGAMERLASFCAKVDLQLDKKKTYVWCLSAEGRRQLKQHGYRVEHGGRNLGAHLQLTLQHTNHTLQTRANSLHDLWDRLRLSPCPYKLKVRALTTAAWPKGLHGVASTGIGRNIIQRLRSGAVRGLQADGAGCNPWIQLGLIEHPSCDPGYWSVLQTIRSVRDCAALDFVQPVLTRLAWEGTNMPGNSITQTLLTRIQVLGWSVRADGLIEDFLGPFCLFECTMGEIDFRAQLSWQAVVSQQVAHRQGFKDLHLADVQGTRKWLASQSPEEAGLCRKLLNGAHFTRDAQRHWQEDDGNTCQFCSCTDSRYHRFWQCEAFDSHRAHMDPNVWAMIPFLPEFLTSYGWGLRPACWQKYLQALLNIVESPFDLTLMHQPSDEWLDLFTDGSCHHPTHAGRLASWAVVQACSSNIDGHPLSKVLAASPLQGLLQSAYRAEIRAVLEAVRIAHHSRLKVRIWSDYEGVVTRVRALLGKQWKPSVNSRHFDLWSQLSGLLNECGTGWVVITKVAAHRDPEGCVSALESWCFLYNGLVDHAARAAHFLRPQSFWDMHHRFMRDCDYAGFITHQIRAVQMSISKAVVFHQQAAQTEGQVHEEARVDIAPPRSNLPHWRGPPEVTWVARQLCQKYGERLVLSVARWFLQGLQEANVAPGWISFYQLYTDYMLCTGEGGPLHFETWVDPAMRRDGRTLLRLPVPARDSEMPTVAMTHLENFRTPGSALDGWAREELGASLAWQAVRHQGGAGAWGWEDETFRFIARLNALRKAYFGDFGEEECDQLRTASHLLDVVAFIRGCQKDRKVLVVANFNAKEARRAELQSHWTQGVLLQDTVEQVDPWNVTVGVDGHVAVIVPAMSAYVFAPNPR</sequence>